<evidence type="ECO:0000313" key="3">
    <source>
        <dbReference type="Proteomes" id="UP000319801"/>
    </source>
</evidence>
<protein>
    <submittedName>
        <fullName evidence="2">Uncharacterized protein</fullName>
    </submittedName>
</protein>
<name>A0A556TUR7_BAGYA</name>
<feature type="region of interest" description="Disordered" evidence="1">
    <location>
        <begin position="16"/>
        <end position="78"/>
    </location>
</feature>
<gene>
    <name evidence="2" type="ORF">Baya_5460</name>
</gene>
<accession>A0A556TUR7</accession>
<dbReference type="EMBL" id="VCAZ01000020">
    <property type="protein sequence ID" value="TSK77049.1"/>
    <property type="molecule type" value="Genomic_DNA"/>
</dbReference>
<evidence type="ECO:0000313" key="2">
    <source>
        <dbReference type="EMBL" id="TSK77049.1"/>
    </source>
</evidence>
<dbReference type="Proteomes" id="UP000319801">
    <property type="component" value="Unassembled WGS sequence"/>
</dbReference>
<keyword evidence="3" id="KW-1185">Reference proteome</keyword>
<proteinExistence type="predicted"/>
<dbReference type="AlphaFoldDB" id="A0A556TUR7"/>
<evidence type="ECO:0000256" key="1">
    <source>
        <dbReference type="SAM" id="MobiDB-lite"/>
    </source>
</evidence>
<sequence>MDNKKININHLLAGRETSTGIKQKAVRVSKSETAGKESSNPGILGNRCPSEKRGGAVQDSSAENNLHGRGKKKSGDLQRNIQADVCAEASPRGKCGIQTAQLCKAAPRCDHEAYRKSSHHVCNACMQYTAFLLCGMIID</sequence>
<organism evidence="2 3">
    <name type="scientific">Bagarius yarrelli</name>
    <name type="common">Goonch</name>
    <name type="synonym">Bagrus yarrelli</name>
    <dbReference type="NCBI Taxonomy" id="175774"/>
    <lineage>
        <taxon>Eukaryota</taxon>
        <taxon>Metazoa</taxon>
        <taxon>Chordata</taxon>
        <taxon>Craniata</taxon>
        <taxon>Vertebrata</taxon>
        <taxon>Euteleostomi</taxon>
        <taxon>Actinopterygii</taxon>
        <taxon>Neopterygii</taxon>
        <taxon>Teleostei</taxon>
        <taxon>Ostariophysi</taxon>
        <taxon>Siluriformes</taxon>
        <taxon>Sisoridae</taxon>
        <taxon>Sisorinae</taxon>
        <taxon>Bagarius</taxon>
    </lineage>
</organism>
<comment type="caution">
    <text evidence="2">The sequence shown here is derived from an EMBL/GenBank/DDBJ whole genome shotgun (WGS) entry which is preliminary data.</text>
</comment>
<reference evidence="2 3" key="1">
    <citation type="journal article" date="2019" name="Genome Biol. Evol.">
        <title>Whole-Genome Sequencing of the Giant Devil Catfish, Bagarius yarrelli.</title>
        <authorList>
            <person name="Jiang W."/>
            <person name="Lv Y."/>
            <person name="Cheng L."/>
            <person name="Yang K."/>
            <person name="Chao B."/>
            <person name="Wang X."/>
            <person name="Li Y."/>
            <person name="Pan X."/>
            <person name="You X."/>
            <person name="Zhang Y."/>
            <person name="Yang J."/>
            <person name="Li J."/>
            <person name="Zhang X."/>
            <person name="Liu S."/>
            <person name="Sun C."/>
            <person name="Yang J."/>
            <person name="Shi Q."/>
        </authorList>
    </citation>
    <scope>NUCLEOTIDE SEQUENCE [LARGE SCALE GENOMIC DNA]</scope>
    <source>
        <strain evidence="2">JWS20170419001</strain>
        <tissue evidence="2">Muscle</tissue>
    </source>
</reference>